<accession>A0ABX1MSS9</accession>
<dbReference type="PIRSF" id="PIRSF015582">
    <property type="entry name" value="Cit_lyase_B"/>
    <property type="match status" value="1"/>
</dbReference>
<dbReference type="RefSeq" id="WP_169208350.1">
    <property type="nucleotide sequence ID" value="NZ_CP059560.1"/>
</dbReference>
<dbReference type="Pfam" id="PF03328">
    <property type="entry name" value="HpcH_HpaI"/>
    <property type="match status" value="1"/>
</dbReference>
<comment type="cofactor">
    <cofactor evidence="1">
        <name>Mg(2+)</name>
        <dbReference type="ChEBI" id="CHEBI:18420"/>
    </cofactor>
</comment>
<keyword evidence="6" id="KW-1185">Reference proteome</keyword>
<dbReference type="InterPro" id="IPR005000">
    <property type="entry name" value="Aldolase/citrate-lyase_domain"/>
</dbReference>
<dbReference type="InterPro" id="IPR015813">
    <property type="entry name" value="Pyrv/PenolPyrv_kinase-like_dom"/>
</dbReference>
<evidence type="ECO:0000313" key="6">
    <source>
        <dbReference type="Proteomes" id="UP000652074"/>
    </source>
</evidence>
<keyword evidence="3" id="KW-0460">Magnesium</keyword>
<proteinExistence type="predicted"/>
<feature type="domain" description="HpcH/HpaI aldolase/citrate lyase" evidence="4">
    <location>
        <begin position="4"/>
        <end position="207"/>
    </location>
</feature>
<organism evidence="5 6">
    <name type="scientific">Aromatoleum petrolei</name>
    <dbReference type="NCBI Taxonomy" id="76116"/>
    <lineage>
        <taxon>Bacteria</taxon>
        <taxon>Pseudomonadati</taxon>
        <taxon>Pseudomonadota</taxon>
        <taxon>Betaproteobacteria</taxon>
        <taxon>Rhodocyclales</taxon>
        <taxon>Rhodocyclaceae</taxon>
        <taxon>Aromatoleum</taxon>
    </lineage>
</organism>
<dbReference type="PANTHER" id="PTHR32308">
    <property type="entry name" value="LYASE BETA SUBUNIT, PUTATIVE (AFU_ORTHOLOGUE AFUA_4G13030)-RELATED"/>
    <property type="match status" value="1"/>
</dbReference>
<dbReference type="InterPro" id="IPR011206">
    <property type="entry name" value="Citrate_lyase_beta/mcl1/mcl2"/>
</dbReference>
<evidence type="ECO:0000256" key="1">
    <source>
        <dbReference type="ARBA" id="ARBA00001946"/>
    </source>
</evidence>
<evidence type="ECO:0000259" key="4">
    <source>
        <dbReference type="Pfam" id="PF03328"/>
    </source>
</evidence>
<evidence type="ECO:0000313" key="5">
    <source>
        <dbReference type="EMBL" id="NMF91022.1"/>
    </source>
</evidence>
<gene>
    <name evidence="5" type="ORF">GPA26_21395</name>
</gene>
<dbReference type="Gene3D" id="3.20.20.60">
    <property type="entry name" value="Phosphoenolpyruvate-binding domains"/>
    <property type="match status" value="1"/>
</dbReference>
<reference evidence="5 6" key="1">
    <citation type="submission" date="2019-12" db="EMBL/GenBank/DDBJ databases">
        <title>Comparative genomics gives insights into the taxonomy of the Azoarcus-Aromatoleum group and reveals separate origins of nif in the plant-associated Azoarcus and non-plant-associated Aromatoleum sub-groups.</title>
        <authorList>
            <person name="Lafos M."/>
            <person name="Maluk M."/>
            <person name="Batista M."/>
            <person name="Junghare M."/>
            <person name="Carmona M."/>
            <person name="Faoro H."/>
            <person name="Cruz L.M."/>
            <person name="Battistoni F."/>
            <person name="De Souza E."/>
            <person name="Pedrosa F."/>
            <person name="Chen W.-M."/>
            <person name="Poole P.S."/>
            <person name="Dixon R.A."/>
            <person name="James E.K."/>
        </authorList>
    </citation>
    <scope>NUCLEOTIDE SEQUENCE [LARGE SCALE GENOMIC DNA]</scope>
    <source>
        <strain evidence="5 6">ToN1</strain>
    </source>
</reference>
<dbReference type="Proteomes" id="UP000652074">
    <property type="component" value="Unassembled WGS sequence"/>
</dbReference>
<dbReference type="PANTHER" id="PTHR32308:SF10">
    <property type="entry name" value="CITRATE LYASE SUBUNIT BETA"/>
    <property type="match status" value="1"/>
</dbReference>
<sequence length="267" mass="28468">MSPRTYLFVPGDRPERFDKACAAGADAVILDLEDAVTPERKAIARDAVRSWLAAGGRACVRLNGTDTDWFDGDCALLDQPGLVGVVLPKAERAEQLARLATRLRPGVRIVPIVETALGLWNALELASAPGVERLAFGSVDFQLDSGILGDGEELLYARSRLVLASAIARIDAPVDGVTVAINDIDQLQADTRRARLLGFGAKLCIHPKQVVPVNEGFMPAEAEVVHARAIMAAVDAAAGIGAINLDGKLIDRPVIERARKILERVAA</sequence>
<keyword evidence="2" id="KW-0479">Metal-binding</keyword>
<evidence type="ECO:0000256" key="3">
    <source>
        <dbReference type="ARBA" id="ARBA00022842"/>
    </source>
</evidence>
<dbReference type="EMBL" id="WTVR01000061">
    <property type="protein sequence ID" value="NMF91022.1"/>
    <property type="molecule type" value="Genomic_DNA"/>
</dbReference>
<dbReference type="GO" id="GO:0016829">
    <property type="term" value="F:lyase activity"/>
    <property type="evidence" value="ECO:0007669"/>
    <property type="project" value="UniProtKB-KW"/>
</dbReference>
<evidence type="ECO:0000256" key="2">
    <source>
        <dbReference type="ARBA" id="ARBA00022723"/>
    </source>
</evidence>
<comment type="caution">
    <text evidence="5">The sequence shown here is derived from an EMBL/GenBank/DDBJ whole genome shotgun (WGS) entry which is preliminary data.</text>
</comment>
<protein>
    <submittedName>
        <fullName evidence="5">CoA ester lyase</fullName>
    </submittedName>
</protein>
<name>A0ABX1MSS9_9RHOO</name>
<keyword evidence="5" id="KW-0456">Lyase</keyword>
<dbReference type="InterPro" id="IPR040442">
    <property type="entry name" value="Pyrv_kinase-like_dom_sf"/>
</dbReference>
<dbReference type="SUPFAM" id="SSF51621">
    <property type="entry name" value="Phosphoenolpyruvate/pyruvate domain"/>
    <property type="match status" value="1"/>
</dbReference>